<dbReference type="InterPro" id="IPR045028">
    <property type="entry name" value="DinG/Rad3-like"/>
</dbReference>
<accession>A0A9D1HHY4</accession>
<gene>
    <name evidence="15" type="ORF">IAB63_08515</name>
</gene>
<dbReference type="SUPFAM" id="SSF52540">
    <property type="entry name" value="P-loop containing nucleoside triphosphate hydrolases"/>
    <property type="match status" value="2"/>
</dbReference>
<dbReference type="AlphaFoldDB" id="A0A9D1HHY4"/>
<comment type="similarity">
    <text evidence="13">Belongs to the helicase family. DinG subfamily.</text>
</comment>
<evidence type="ECO:0000256" key="3">
    <source>
        <dbReference type="ARBA" id="ARBA00022741"/>
    </source>
</evidence>
<keyword evidence="11" id="KW-0234">DNA repair</keyword>
<reference evidence="15" key="1">
    <citation type="submission" date="2020-10" db="EMBL/GenBank/DDBJ databases">
        <authorList>
            <person name="Gilroy R."/>
        </authorList>
    </citation>
    <scope>NUCLEOTIDE SEQUENCE</scope>
    <source>
        <strain evidence="15">CHK187-14744</strain>
    </source>
</reference>
<evidence type="ECO:0000256" key="2">
    <source>
        <dbReference type="ARBA" id="ARBA00022723"/>
    </source>
</evidence>
<evidence type="ECO:0000256" key="13">
    <source>
        <dbReference type="ARBA" id="ARBA00038058"/>
    </source>
</evidence>
<evidence type="ECO:0000256" key="10">
    <source>
        <dbReference type="ARBA" id="ARBA00023125"/>
    </source>
</evidence>
<dbReference type="Gene3D" id="1.10.275.40">
    <property type="match status" value="1"/>
</dbReference>
<evidence type="ECO:0000259" key="14">
    <source>
        <dbReference type="PROSITE" id="PS51193"/>
    </source>
</evidence>
<dbReference type="Gene3D" id="3.40.50.300">
    <property type="entry name" value="P-loop containing nucleotide triphosphate hydrolases"/>
    <property type="match status" value="2"/>
</dbReference>
<dbReference type="GO" id="GO:0005524">
    <property type="term" value="F:ATP binding"/>
    <property type="evidence" value="ECO:0007669"/>
    <property type="project" value="UniProtKB-KW"/>
</dbReference>
<dbReference type="GO" id="GO:0046872">
    <property type="term" value="F:metal ion binding"/>
    <property type="evidence" value="ECO:0007669"/>
    <property type="project" value="UniProtKB-KW"/>
</dbReference>
<evidence type="ECO:0000256" key="7">
    <source>
        <dbReference type="ARBA" id="ARBA00022840"/>
    </source>
</evidence>
<keyword evidence="3" id="KW-0547">Nucleotide-binding</keyword>
<evidence type="ECO:0000313" key="15">
    <source>
        <dbReference type="EMBL" id="HIU03279.1"/>
    </source>
</evidence>
<dbReference type="Pfam" id="PF13307">
    <property type="entry name" value="Helicase_C_2"/>
    <property type="match status" value="1"/>
</dbReference>
<dbReference type="GO" id="GO:0003678">
    <property type="term" value="F:DNA helicase activity"/>
    <property type="evidence" value="ECO:0007669"/>
    <property type="project" value="InterPro"/>
</dbReference>
<keyword evidence="6 15" id="KW-0347">Helicase</keyword>
<organism evidence="15 16">
    <name type="scientific">Candidatus Onthocola gallistercoris</name>
    <dbReference type="NCBI Taxonomy" id="2840876"/>
    <lineage>
        <taxon>Bacteria</taxon>
        <taxon>Bacillati</taxon>
        <taxon>Bacillota</taxon>
        <taxon>Bacilli</taxon>
        <taxon>Candidatus Onthocola</taxon>
    </lineage>
</organism>
<reference evidence="15" key="2">
    <citation type="journal article" date="2021" name="PeerJ">
        <title>Extensive microbial diversity within the chicken gut microbiome revealed by metagenomics and culture.</title>
        <authorList>
            <person name="Gilroy R."/>
            <person name="Ravi A."/>
            <person name="Getino M."/>
            <person name="Pursley I."/>
            <person name="Horton D.L."/>
            <person name="Alikhan N.F."/>
            <person name="Baker D."/>
            <person name="Gharbi K."/>
            <person name="Hall N."/>
            <person name="Watson M."/>
            <person name="Adriaenssens E.M."/>
            <person name="Foster-Nyarko E."/>
            <person name="Jarju S."/>
            <person name="Secka A."/>
            <person name="Antonio M."/>
            <person name="Oren A."/>
            <person name="Chaudhuri R.R."/>
            <person name="La Ragione R."/>
            <person name="Hildebrand F."/>
            <person name="Pallen M.J."/>
        </authorList>
    </citation>
    <scope>NUCLEOTIDE SEQUENCE</scope>
    <source>
        <strain evidence="15">CHK187-14744</strain>
    </source>
</reference>
<dbReference type="InterPro" id="IPR014013">
    <property type="entry name" value="Helic_SF1/SF2_ATP-bd_DinG/Rad3"/>
</dbReference>
<feature type="domain" description="Helicase ATP-binding" evidence="14">
    <location>
        <begin position="184"/>
        <end position="436"/>
    </location>
</feature>
<name>A0A9D1HHY4_9FIRM</name>
<evidence type="ECO:0000256" key="1">
    <source>
        <dbReference type="ARBA" id="ARBA00022485"/>
    </source>
</evidence>
<evidence type="ECO:0000256" key="12">
    <source>
        <dbReference type="ARBA" id="ARBA00023235"/>
    </source>
</evidence>
<evidence type="ECO:0000256" key="6">
    <source>
        <dbReference type="ARBA" id="ARBA00022806"/>
    </source>
</evidence>
<keyword evidence="7" id="KW-0067">ATP-binding</keyword>
<evidence type="ECO:0000256" key="5">
    <source>
        <dbReference type="ARBA" id="ARBA00022801"/>
    </source>
</evidence>
<dbReference type="InterPro" id="IPR006554">
    <property type="entry name" value="Helicase-like_DEXD_c2"/>
</dbReference>
<evidence type="ECO:0000256" key="11">
    <source>
        <dbReference type="ARBA" id="ARBA00023204"/>
    </source>
</evidence>
<keyword evidence="4" id="KW-0227">DNA damage</keyword>
<keyword evidence="8" id="KW-0408">Iron</keyword>
<dbReference type="InterPro" id="IPR011545">
    <property type="entry name" value="DEAD/DEAH_box_helicase_dom"/>
</dbReference>
<dbReference type="GO" id="GO:0016818">
    <property type="term" value="F:hydrolase activity, acting on acid anhydrides, in phosphorus-containing anhydrides"/>
    <property type="evidence" value="ECO:0007669"/>
    <property type="project" value="InterPro"/>
</dbReference>
<dbReference type="Pfam" id="PF06733">
    <property type="entry name" value="DEAD_2"/>
    <property type="match status" value="1"/>
</dbReference>
<dbReference type="Proteomes" id="UP000824164">
    <property type="component" value="Unassembled WGS sequence"/>
</dbReference>
<protein>
    <submittedName>
        <fullName evidence="15">ATP-dependent DNA helicase</fullName>
    </submittedName>
</protein>
<dbReference type="SMART" id="SM00488">
    <property type="entry name" value="DEXDc2"/>
    <property type="match status" value="1"/>
</dbReference>
<dbReference type="Pfam" id="PF00270">
    <property type="entry name" value="DEAD"/>
    <property type="match status" value="1"/>
</dbReference>
<keyword evidence="1" id="KW-0004">4Fe-4S</keyword>
<dbReference type="InterPro" id="IPR006555">
    <property type="entry name" value="ATP-dep_Helicase_C"/>
</dbReference>
<dbReference type="SMART" id="SM00491">
    <property type="entry name" value="HELICc2"/>
    <property type="match status" value="1"/>
</dbReference>
<evidence type="ECO:0000313" key="16">
    <source>
        <dbReference type="Proteomes" id="UP000824164"/>
    </source>
</evidence>
<keyword evidence="2" id="KW-0479">Metal-binding</keyword>
<dbReference type="PANTHER" id="PTHR11472:SF34">
    <property type="entry name" value="REGULATOR OF TELOMERE ELONGATION HELICASE 1"/>
    <property type="match status" value="1"/>
</dbReference>
<dbReference type="PANTHER" id="PTHR11472">
    <property type="entry name" value="DNA REPAIR DEAD HELICASE RAD3/XP-D SUBFAMILY MEMBER"/>
    <property type="match status" value="1"/>
</dbReference>
<evidence type="ECO:0000256" key="8">
    <source>
        <dbReference type="ARBA" id="ARBA00023004"/>
    </source>
</evidence>
<dbReference type="InterPro" id="IPR010614">
    <property type="entry name" value="RAD3-like_helicase_DEAD"/>
</dbReference>
<dbReference type="EMBL" id="DVLT01000051">
    <property type="protein sequence ID" value="HIU03279.1"/>
    <property type="molecule type" value="Genomic_DNA"/>
</dbReference>
<evidence type="ECO:0000256" key="4">
    <source>
        <dbReference type="ARBA" id="ARBA00022763"/>
    </source>
</evidence>
<dbReference type="InterPro" id="IPR027417">
    <property type="entry name" value="P-loop_NTPase"/>
</dbReference>
<dbReference type="Gene3D" id="1.10.30.20">
    <property type="entry name" value="Bacterial XPD DNA helicase, FeS cluster domain"/>
    <property type="match status" value="1"/>
</dbReference>
<dbReference type="GO" id="GO:0003677">
    <property type="term" value="F:DNA binding"/>
    <property type="evidence" value="ECO:0007669"/>
    <property type="project" value="UniProtKB-KW"/>
</dbReference>
<evidence type="ECO:0000256" key="9">
    <source>
        <dbReference type="ARBA" id="ARBA00023014"/>
    </source>
</evidence>
<dbReference type="InterPro" id="IPR042493">
    <property type="entry name" value="XPD_DNA_FeS"/>
</dbReference>
<keyword evidence="5" id="KW-0378">Hydrolase</keyword>
<keyword evidence="9" id="KW-0411">Iron-sulfur</keyword>
<comment type="caution">
    <text evidence="15">The sequence shown here is derived from an EMBL/GenBank/DDBJ whole genome shotgun (WGS) entry which is preliminary data.</text>
</comment>
<keyword evidence="12" id="KW-0413">Isomerase</keyword>
<dbReference type="PROSITE" id="PS51193">
    <property type="entry name" value="HELICASE_ATP_BIND_2"/>
    <property type="match status" value="1"/>
</dbReference>
<dbReference type="Gene3D" id="3.90.320.10">
    <property type="match status" value="1"/>
</dbReference>
<sequence length="797" mass="91873">MDKENVHVSVRNLVEFILRHGDIDKRLGELKDPAVMLAGSRLHRRIQKAAGGGYRAEVTLSCCYPADETLDITVEGRADGIITEKDRVVIDEIKGITGDVNRIEEPELLHVAQASCYAYMYGLQHPGQPLGLRITYGQLETEELRYFEQTLEWDILRKWFEDLISAYAVWARWKLDWLEERQKSITDIHFPFPYREGQKRMISGVYRTIEQQKQIFIQAPTGTGKTLGTVFPTLKAMGAGACDFIFYLTAKTIARTVAEDGCRLLQDHGLSLKRITLTAKEKICPQEECICQPELCRRAKGHFDRINDAIFDMITHEDAMDRRTVEDYAERYQVCPYEFQLDTAEWCDMVIGDYNYAFDPDACLKRLYADPMKKRVLLVDEAHNLVDRAREMYSASISMLRLGGLRKKMRGISSPIVRKAGKCIRDMKDYQRRLEESGKRGLKLSEIGIFSVDMLRLASEMEAYLKGDIPTVQRESIIDDYFEIRRFVNACDRMTDKYISYIQYPQDDDKDIWLTVCCVDPSGDLKEYLSLCRSTVFFSATLLPVGYYKELLSTTAKEDYDLYVTSPFSKENRLLLTATDVSSRYNRRGVEEYTRIAEYIRRIVRGKNGNYMVFFPSYVFMREVFEIFSERELRKAGSGIQVICQESGMDEAKKQQFLEWFQESPHSTTIGFCVLGGVFSEGIDLPSDRLIGAVIVGTGLPGLCVEREFLKDYFDEKLGSGFDYAYRFPGMNKVFQAGGRVIRSEKDVGVIALLDERFNHNLYQRLFPAEWSPVTKVTLQTLEETLEQFWTAKEEIW</sequence>
<proteinExistence type="inferred from homology"/>
<dbReference type="GO" id="GO:0051539">
    <property type="term" value="F:4 iron, 4 sulfur cluster binding"/>
    <property type="evidence" value="ECO:0007669"/>
    <property type="project" value="UniProtKB-KW"/>
</dbReference>
<dbReference type="InterPro" id="IPR011604">
    <property type="entry name" value="PDDEXK-like_dom_sf"/>
</dbReference>
<dbReference type="GO" id="GO:0006281">
    <property type="term" value="P:DNA repair"/>
    <property type="evidence" value="ECO:0007669"/>
    <property type="project" value="UniProtKB-KW"/>
</dbReference>
<keyword evidence="10" id="KW-0238">DNA-binding</keyword>